<reference evidence="3" key="2">
    <citation type="submission" date="2021-04" db="EMBL/GenBank/DDBJ databases">
        <authorList>
            <person name="Liu J."/>
        </authorList>
    </citation>
    <scope>NUCLEOTIDE SEQUENCE</scope>
    <source>
        <strain evidence="3">BAD-6</strain>
    </source>
</reference>
<comment type="similarity">
    <text evidence="1">Belongs to the bacterial solute-binding protein 8 family.</text>
</comment>
<proteinExistence type="inferred from homology"/>
<gene>
    <name evidence="3" type="ORF">KCX82_05300</name>
</gene>
<dbReference type="Proteomes" id="UP000675664">
    <property type="component" value="Unassembled WGS sequence"/>
</dbReference>
<sequence length="332" mass="36694">MRKIFLILMIITAMVFLLPGCGGKQLAGHFPERSTVDEESFADKDEPFADKEESFSFTDALGNDIKIHNPKRVVALMGSFAETWILAGGELVGVSDDAFDERGLPLSKTVAAVGKYNSPNVEAIIALDPDFVILSSETEGHVALQDVLGKAGIPAAYFRVTYFEDYLAMLKIFTEITGRKDLYEKNGAAVGRQIEEIISGIPKQDPPLIAFLITYSGGAVVKDSKSMTGKMLRDMGCENIADKTPSLLHEFSMESMIVADPDYIFVVPMGNDDHLARENLKKTIEANPAWNGLTAVKNNRYLLLPKELFLYKPNTKWGESYAYLSEILYGEK</sequence>
<name>A0A8J8B0Z8_9FIRM</name>
<organism evidence="3 4">
    <name type="scientific">Sinanaerobacter chloroacetimidivorans</name>
    <dbReference type="NCBI Taxonomy" id="2818044"/>
    <lineage>
        <taxon>Bacteria</taxon>
        <taxon>Bacillati</taxon>
        <taxon>Bacillota</taxon>
        <taxon>Clostridia</taxon>
        <taxon>Peptostreptococcales</taxon>
        <taxon>Anaerovoracaceae</taxon>
        <taxon>Sinanaerobacter</taxon>
    </lineage>
</organism>
<dbReference type="RefSeq" id="WP_227017401.1">
    <property type="nucleotide sequence ID" value="NZ_JAGSND010000002.1"/>
</dbReference>
<evidence type="ECO:0000313" key="3">
    <source>
        <dbReference type="EMBL" id="MBR0597277.1"/>
    </source>
</evidence>
<keyword evidence="4" id="KW-1185">Reference proteome</keyword>
<comment type="caution">
    <text evidence="3">The sequence shown here is derived from an EMBL/GenBank/DDBJ whole genome shotgun (WGS) entry which is preliminary data.</text>
</comment>
<dbReference type="PANTHER" id="PTHR30535">
    <property type="entry name" value="VITAMIN B12-BINDING PROTEIN"/>
    <property type="match status" value="1"/>
</dbReference>
<dbReference type="AlphaFoldDB" id="A0A8J8B0Z8"/>
<dbReference type="PROSITE" id="PS50983">
    <property type="entry name" value="FE_B12_PBP"/>
    <property type="match status" value="1"/>
</dbReference>
<evidence type="ECO:0000256" key="1">
    <source>
        <dbReference type="ARBA" id="ARBA00008814"/>
    </source>
</evidence>
<feature type="domain" description="Fe/B12 periplasmic-binding" evidence="2">
    <location>
        <begin position="72"/>
        <end position="332"/>
    </location>
</feature>
<dbReference type="GO" id="GO:0071281">
    <property type="term" value="P:cellular response to iron ion"/>
    <property type="evidence" value="ECO:0007669"/>
    <property type="project" value="TreeGrafter"/>
</dbReference>
<dbReference type="SUPFAM" id="SSF53807">
    <property type="entry name" value="Helical backbone' metal receptor"/>
    <property type="match status" value="1"/>
</dbReference>
<dbReference type="Gene3D" id="3.40.50.1980">
    <property type="entry name" value="Nitrogenase molybdenum iron protein domain"/>
    <property type="match status" value="2"/>
</dbReference>
<evidence type="ECO:0000313" key="4">
    <source>
        <dbReference type="Proteomes" id="UP000675664"/>
    </source>
</evidence>
<accession>A0A8J8B0Z8</accession>
<dbReference type="InterPro" id="IPR002491">
    <property type="entry name" value="ABC_transptr_periplasmic_BD"/>
</dbReference>
<dbReference type="Pfam" id="PF01497">
    <property type="entry name" value="Peripla_BP_2"/>
    <property type="match status" value="1"/>
</dbReference>
<dbReference type="PANTHER" id="PTHR30535:SF34">
    <property type="entry name" value="MOLYBDATE-BINDING PROTEIN MOLA"/>
    <property type="match status" value="1"/>
</dbReference>
<evidence type="ECO:0000259" key="2">
    <source>
        <dbReference type="PROSITE" id="PS50983"/>
    </source>
</evidence>
<protein>
    <submittedName>
        <fullName evidence="3">ABC transporter substrate-binding protein</fullName>
    </submittedName>
</protein>
<reference evidence="3" key="1">
    <citation type="submission" date="2021-04" db="EMBL/GenBank/DDBJ databases">
        <title>Sinoanaerobacter chloroacetimidivorans sp. nov., an obligate anaerobic bacterium isolated from anaerobic sludge.</title>
        <authorList>
            <person name="Bao Y."/>
        </authorList>
    </citation>
    <scope>NUCLEOTIDE SEQUENCE</scope>
    <source>
        <strain evidence="3">BAD-6</strain>
    </source>
</reference>
<dbReference type="EMBL" id="JAGSND010000002">
    <property type="protein sequence ID" value="MBR0597277.1"/>
    <property type="molecule type" value="Genomic_DNA"/>
</dbReference>
<dbReference type="InterPro" id="IPR050902">
    <property type="entry name" value="ABC_Transporter_SBP"/>
</dbReference>